<evidence type="ECO:0000256" key="3">
    <source>
        <dbReference type="PROSITE-ProRule" id="PRU00221"/>
    </source>
</evidence>
<keyword evidence="1 3" id="KW-0853">WD repeat</keyword>
<dbReference type="OrthoDB" id="2658414at2759"/>
<feature type="repeat" description="WD" evidence="3">
    <location>
        <begin position="418"/>
        <end position="459"/>
    </location>
</feature>
<dbReference type="PROSITE" id="PS50082">
    <property type="entry name" value="WD_REPEATS_2"/>
    <property type="match status" value="15"/>
</dbReference>
<evidence type="ECO:0000256" key="2">
    <source>
        <dbReference type="ARBA" id="ARBA00022737"/>
    </source>
</evidence>
<keyword evidence="6" id="KW-1185">Reference proteome</keyword>
<keyword evidence="2" id="KW-0677">Repeat</keyword>
<dbReference type="Pfam" id="PF00400">
    <property type="entry name" value="WD40"/>
    <property type="match status" value="15"/>
</dbReference>
<feature type="repeat" description="WD" evidence="3">
    <location>
        <begin position="939"/>
        <end position="980"/>
    </location>
</feature>
<feature type="repeat" description="WD" evidence="3">
    <location>
        <begin position="332"/>
        <end position="373"/>
    </location>
</feature>
<dbReference type="CDD" id="cd00200">
    <property type="entry name" value="WD40"/>
    <property type="match status" value="2"/>
</dbReference>
<feature type="repeat" description="WD" evidence="3">
    <location>
        <begin position="375"/>
        <end position="416"/>
    </location>
</feature>
<feature type="region of interest" description="Disordered" evidence="4">
    <location>
        <begin position="916"/>
        <end position="943"/>
    </location>
</feature>
<feature type="repeat" description="WD" evidence="3">
    <location>
        <begin position="801"/>
        <end position="833"/>
    </location>
</feature>
<evidence type="ECO:0000256" key="4">
    <source>
        <dbReference type="SAM" id="MobiDB-lite"/>
    </source>
</evidence>
<reference evidence="5 6" key="1">
    <citation type="journal article" date="2012" name="Proc. Natl. Acad. Sci. U.S.A.">
        <title>Comparative genomics of Ceriporiopsis subvermispora and Phanerochaete chrysosporium provide insight into selective ligninolysis.</title>
        <authorList>
            <person name="Fernandez-Fueyo E."/>
            <person name="Ruiz-Duenas F.J."/>
            <person name="Ferreira P."/>
            <person name="Floudas D."/>
            <person name="Hibbett D.S."/>
            <person name="Canessa P."/>
            <person name="Larrondo L.F."/>
            <person name="James T.Y."/>
            <person name="Seelenfreund D."/>
            <person name="Lobos S."/>
            <person name="Polanco R."/>
            <person name="Tello M."/>
            <person name="Honda Y."/>
            <person name="Watanabe T."/>
            <person name="Watanabe T."/>
            <person name="Ryu J.S."/>
            <person name="Kubicek C.P."/>
            <person name="Schmoll M."/>
            <person name="Gaskell J."/>
            <person name="Hammel K.E."/>
            <person name="St John F.J."/>
            <person name="Vanden Wymelenberg A."/>
            <person name="Sabat G."/>
            <person name="Splinter BonDurant S."/>
            <person name="Syed K."/>
            <person name="Yadav J.S."/>
            <person name="Doddapaneni H."/>
            <person name="Subramanian V."/>
            <person name="Lavin J.L."/>
            <person name="Oguiza J.A."/>
            <person name="Perez G."/>
            <person name="Pisabarro A.G."/>
            <person name="Ramirez L."/>
            <person name="Santoyo F."/>
            <person name="Master E."/>
            <person name="Coutinho P.M."/>
            <person name="Henrissat B."/>
            <person name="Lombard V."/>
            <person name="Magnuson J.K."/>
            <person name="Kuees U."/>
            <person name="Hori C."/>
            <person name="Igarashi K."/>
            <person name="Samejima M."/>
            <person name="Held B.W."/>
            <person name="Barry K.W."/>
            <person name="LaButti K.M."/>
            <person name="Lapidus A."/>
            <person name="Lindquist E.A."/>
            <person name="Lucas S.M."/>
            <person name="Riley R."/>
            <person name="Salamov A.A."/>
            <person name="Hoffmeister D."/>
            <person name="Schwenk D."/>
            <person name="Hadar Y."/>
            <person name="Yarden O."/>
            <person name="de Vries R.P."/>
            <person name="Wiebenga A."/>
            <person name="Stenlid J."/>
            <person name="Eastwood D."/>
            <person name="Grigoriev I.V."/>
            <person name="Berka R.M."/>
            <person name="Blanchette R.A."/>
            <person name="Kersten P."/>
            <person name="Martinez A.T."/>
            <person name="Vicuna R."/>
            <person name="Cullen D."/>
        </authorList>
    </citation>
    <scope>NUCLEOTIDE SEQUENCE [LARGE SCALE GENOMIC DNA]</scope>
    <source>
        <strain evidence="5 6">B</strain>
    </source>
</reference>
<proteinExistence type="predicted"/>
<dbReference type="InterPro" id="IPR020472">
    <property type="entry name" value="WD40_PAC1"/>
</dbReference>
<feature type="repeat" description="WD" evidence="3">
    <location>
        <begin position="547"/>
        <end position="588"/>
    </location>
</feature>
<dbReference type="PROSITE" id="PS00678">
    <property type="entry name" value="WD_REPEATS_1"/>
    <property type="match status" value="6"/>
</dbReference>
<feature type="repeat" description="WD" evidence="3">
    <location>
        <begin position="1014"/>
        <end position="1055"/>
    </location>
</feature>
<evidence type="ECO:0000313" key="5">
    <source>
        <dbReference type="EMBL" id="EMD36356.1"/>
    </source>
</evidence>
<dbReference type="Proteomes" id="UP000016930">
    <property type="component" value="Unassembled WGS sequence"/>
</dbReference>
<organism evidence="5 6">
    <name type="scientific">Ceriporiopsis subvermispora (strain B)</name>
    <name type="common">White-rot fungus</name>
    <name type="synonym">Gelatoporia subvermispora</name>
    <dbReference type="NCBI Taxonomy" id="914234"/>
    <lineage>
        <taxon>Eukaryota</taxon>
        <taxon>Fungi</taxon>
        <taxon>Dikarya</taxon>
        <taxon>Basidiomycota</taxon>
        <taxon>Agaricomycotina</taxon>
        <taxon>Agaricomycetes</taxon>
        <taxon>Polyporales</taxon>
        <taxon>Gelatoporiaceae</taxon>
        <taxon>Gelatoporia</taxon>
    </lineage>
</organism>
<evidence type="ECO:0000256" key="1">
    <source>
        <dbReference type="ARBA" id="ARBA00022574"/>
    </source>
</evidence>
<dbReference type="Gene3D" id="2.130.10.10">
    <property type="entry name" value="YVTN repeat-like/Quinoprotein amine dehydrogenase"/>
    <property type="match status" value="7"/>
</dbReference>
<dbReference type="PRINTS" id="PR00320">
    <property type="entry name" value="GPROTEINBRPT"/>
</dbReference>
<feature type="compositionally biased region" description="Polar residues" evidence="4">
    <location>
        <begin position="925"/>
        <end position="941"/>
    </location>
</feature>
<dbReference type="PROSITE" id="PS50294">
    <property type="entry name" value="WD_REPEATS_REGION"/>
    <property type="match status" value="14"/>
</dbReference>
<feature type="repeat" description="WD" evidence="3">
    <location>
        <begin position="715"/>
        <end position="756"/>
    </location>
</feature>
<feature type="repeat" description="WD" evidence="3">
    <location>
        <begin position="461"/>
        <end position="502"/>
    </location>
</feature>
<gene>
    <name evidence="5" type="ORF">CERSUDRAFT_74350</name>
</gene>
<dbReference type="SMART" id="SM00320">
    <property type="entry name" value="WD40"/>
    <property type="match status" value="15"/>
</dbReference>
<feature type="repeat" description="WD" evidence="3">
    <location>
        <begin position="758"/>
        <end position="799"/>
    </location>
</feature>
<dbReference type="AlphaFoldDB" id="M2RC35"/>
<feature type="repeat" description="WD" evidence="3">
    <location>
        <begin position="986"/>
        <end position="1012"/>
    </location>
</feature>
<sequence length="1177" mass="126533">MVTKRAGKLFIYAFTALNYIEEKRPVERLLGMMELDFAPGQPLTEPLDEMYSLVLTNALSPASHTPDEIEKTKQLLAIILVLRESLSVAALGELIGAPAHHVRSILEELHAVIYTPARNDSGAVATFHASFEDYLTSPERAPETFRIDLSDGHGALTAACVRIMASDALTFNVSGCRTSYLPNPRQDFAPISSSLLYSCLHWVHHLICIPNPSSLLPSVDSVLRRKILFWLEVLSASGNARLAMGLLHRVLTAENMRDQLSPEMVGFLQDAKDFITLGHNAIEFSAPHIYLSVLPSVSPSSMIAESFWPQFRNLLKYDVTGIRRSRGPLLQMSGHTGIVFAVAFSPNGTRVASGSEDATVRIWDAWTGDLLMQPLEGHRGKVISVAFSPDGTRIVSGSLDKTVRIWNAITGELVIGPLHGHKRGVSSVSFSPDGTRIISGSLDHTLRLWHAGTGDPVLDAFEGHTDVVKSVLFSPDGMQVVSYSDDGTIRLWDVLRGEEVMEPLRGHTGTVWSVAFSPDGTQIASGSDDDTIRLWDARTGAPIIDPLVGHTDTVLSVAFSPDGTRIVSGSADKTVRLWDAATGRPVMQPLEGHGDYVWSVGFSPDGRTVVSGSGDKTIRLWSTDVMDTMQSTDVAPSNIALPDGTLPRGSADNEHSASGTNVKPQDAPLKSPQGHGGRVRCVAFTLDGTQIVSGSEDRTVSLWNAQTGTPVLAPLQGHSDLVTSLDVSPDGSCIASGSADKTIRLWSAVTGQQVGDPLSGHIGWIASVAVSPDGTRIVSGSSDQTVRIWDARTGRPVMEPLEGHSDQVRSVAISPDGTQLVSGSADTTLQLWDDKTVRLWDAATGRPAMQPFEGHGDHVWSVGFSPDGSTVVSGSGDKTIRLWSADVMAALPSTYAAPSDTVLHDGTALQGSRLAVLDDDEHPTPDTNVKPQNTPSESPQGHSGRVLCVAFTPDGTQIVSGSEDKTVSLWNAQTGAPVLDPLQGHDGEVIASGSIDATVRLWNAATGVPVMKPLEGHSDTVRSVVFSPDGTRLVSGSDDNTIRIWDVTPGDSWLSSQSGHGSTIWSAIASSMRFPAALRLSLSLEPDYTETSQSSQTSQAGPEDLPNPSYFRLDSGWIKGPQDELIMWAPRDYHHGMMMPRTKLLIGRDRATLDVSRFVHGDRWTECYTPDITSVDS</sequence>
<dbReference type="EMBL" id="KB445798">
    <property type="protein sequence ID" value="EMD36356.1"/>
    <property type="molecule type" value="Genomic_DNA"/>
</dbReference>
<dbReference type="PANTHER" id="PTHR19848:SF8">
    <property type="entry name" value="F-BOX AND WD REPEAT DOMAIN CONTAINING 7"/>
    <property type="match status" value="1"/>
</dbReference>
<dbReference type="InterPro" id="IPR015943">
    <property type="entry name" value="WD40/YVTN_repeat-like_dom_sf"/>
</dbReference>
<name>M2RC35_CERS8</name>
<dbReference type="PANTHER" id="PTHR19848">
    <property type="entry name" value="WD40 REPEAT PROTEIN"/>
    <property type="match status" value="1"/>
</dbReference>
<feature type="repeat" description="WD" evidence="3">
    <location>
        <begin position="590"/>
        <end position="631"/>
    </location>
</feature>
<protein>
    <submittedName>
        <fullName evidence="5">Uncharacterized protein</fullName>
    </submittedName>
</protein>
<dbReference type="InterPro" id="IPR001680">
    <property type="entry name" value="WD40_rpt"/>
</dbReference>
<dbReference type="InterPro" id="IPR019775">
    <property type="entry name" value="WD40_repeat_CS"/>
</dbReference>
<feature type="repeat" description="WD" evidence="3">
    <location>
        <begin position="852"/>
        <end position="884"/>
    </location>
</feature>
<dbReference type="HOGENOM" id="CLU_000288_6_3_1"/>
<feature type="repeat" description="WD" evidence="3">
    <location>
        <begin position="504"/>
        <end position="545"/>
    </location>
</feature>
<evidence type="ECO:0000313" key="6">
    <source>
        <dbReference type="Proteomes" id="UP000016930"/>
    </source>
</evidence>
<dbReference type="InterPro" id="IPR036322">
    <property type="entry name" value="WD40_repeat_dom_sf"/>
</dbReference>
<dbReference type="SUPFAM" id="SSF50978">
    <property type="entry name" value="WD40 repeat-like"/>
    <property type="match status" value="2"/>
</dbReference>
<dbReference type="STRING" id="914234.M2RC35"/>
<feature type="repeat" description="WD" evidence="3">
    <location>
        <begin position="672"/>
        <end position="713"/>
    </location>
</feature>
<feature type="region of interest" description="Disordered" evidence="4">
    <location>
        <begin position="635"/>
        <end position="675"/>
    </location>
</feature>
<accession>M2RC35</accession>